<evidence type="ECO:0000256" key="1">
    <source>
        <dbReference type="ARBA" id="ARBA00009023"/>
    </source>
</evidence>
<evidence type="ECO:0000313" key="5">
    <source>
        <dbReference type="EMBL" id="MCU6790221.1"/>
    </source>
</evidence>
<dbReference type="NCBIfam" id="TIGR00787">
    <property type="entry name" value="dctP"/>
    <property type="match status" value="1"/>
</dbReference>
<protein>
    <submittedName>
        <fullName evidence="5">TRAP transporter substrate-binding protein</fullName>
    </submittedName>
</protein>
<keyword evidence="3 4" id="KW-0732">Signal</keyword>
<feature type="chain" id="PRO_5045563237" evidence="4">
    <location>
        <begin position="26"/>
        <end position="347"/>
    </location>
</feature>
<comment type="caution">
    <text evidence="5">The sequence shown here is derived from an EMBL/GenBank/DDBJ whole genome shotgun (WGS) entry which is preliminary data.</text>
</comment>
<keyword evidence="2" id="KW-0813">Transport</keyword>
<dbReference type="Proteomes" id="UP001652397">
    <property type="component" value="Unassembled WGS sequence"/>
</dbReference>
<proteinExistence type="inferred from homology"/>
<dbReference type="PANTHER" id="PTHR33376:SF7">
    <property type="entry name" value="C4-DICARBOXYLATE-BINDING PROTEIN DCTB"/>
    <property type="match status" value="1"/>
</dbReference>
<dbReference type="RefSeq" id="WP_147574554.1">
    <property type="nucleotide sequence ID" value="NZ_JAOQJE010000018.1"/>
</dbReference>
<name>A0ABT2U7K8_9FIRM</name>
<reference evidence="5 6" key="1">
    <citation type="journal article" date="2021" name="ISME Commun">
        <title>Automated analysis of genomic sequences facilitates high-throughput and comprehensive description of bacteria.</title>
        <authorList>
            <person name="Hitch T.C.A."/>
        </authorList>
    </citation>
    <scope>NUCLEOTIDE SEQUENCE [LARGE SCALE GENOMIC DNA]</scope>
    <source>
        <strain evidence="5 6">Sanger_34</strain>
    </source>
</reference>
<sequence length="347" mass="38082">MKKMKRLLACMLTLMIGLASLTACGGSPAEGGTADAASDGSYNIKIGFMSPNTHPWTTAANEFAEKVQERTEGKVSVEVYPASTLGNGPELLESTQNGAVEMCIVATMQMSSIVPQIQMLDLPYLLPTTAIAEEILDGELGDRLMEYVNAAGYKSMCWTDNDYRCFSNNTRPLIAPEDLNGIKMRIPETPALAIWLEMIGAVPTMMSATELYTSLQTGVVDGQDNGAMLTFSDNYYETLKYFSNTNHLYGSSLVLMNNSYWESLPAEYQTIIQEECYNMRDSARAMIAEQVDGYIQQIADSGVEVTMLTDDQLAAWVESGRAVYDKVDGLDEDLLNDIVAKVDELMA</sequence>
<dbReference type="InterPro" id="IPR018389">
    <property type="entry name" value="DctP_fam"/>
</dbReference>
<dbReference type="EMBL" id="JAOQJE010000018">
    <property type="protein sequence ID" value="MCU6790221.1"/>
    <property type="molecule type" value="Genomic_DNA"/>
</dbReference>
<evidence type="ECO:0000313" key="6">
    <source>
        <dbReference type="Proteomes" id="UP001652397"/>
    </source>
</evidence>
<organism evidence="5 6">
    <name type="scientific">Agathobaculum ammoniilyticum</name>
    <dbReference type="NCBI Taxonomy" id="2981778"/>
    <lineage>
        <taxon>Bacteria</taxon>
        <taxon>Bacillati</taxon>
        <taxon>Bacillota</taxon>
        <taxon>Clostridia</taxon>
        <taxon>Eubacteriales</taxon>
        <taxon>Butyricicoccaceae</taxon>
        <taxon>Agathobaculum</taxon>
    </lineage>
</organism>
<dbReference type="Gene3D" id="3.40.190.170">
    <property type="entry name" value="Bacterial extracellular solute-binding protein, family 7"/>
    <property type="match status" value="1"/>
</dbReference>
<dbReference type="PANTHER" id="PTHR33376">
    <property type="match status" value="1"/>
</dbReference>
<keyword evidence="6" id="KW-1185">Reference proteome</keyword>
<accession>A0ABT2U7K8</accession>
<dbReference type="InterPro" id="IPR004682">
    <property type="entry name" value="TRAP_DctP"/>
</dbReference>
<dbReference type="Pfam" id="PF03480">
    <property type="entry name" value="DctP"/>
    <property type="match status" value="1"/>
</dbReference>
<evidence type="ECO:0000256" key="4">
    <source>
        <dbReference type="SAM" id="SignalP"/>
    </source>
</evidence>
<comment type="similarity">
    <text evidence="1">Belongs to the bacterial solute-binding protein 7 family.</text>
</comment>
<gene>
    <name evidence="5" type="ORF">OCV66_14140</name>
</gene>
<feature type="signal peptide" evidence="4">
    <location>
        <begin position="1"/>
        <end position="25"/>
    </location>
</feature>
<dbReference type="CDD" id="cd13603">
    <property type="entry name" value="PBP2_TRAP_Siap_TeaA_like"/>
    <property type="match status" value="1"/>
</dbReference>
<dbReference type="InterPro" id="IPR038404">
    <property type="entry name" value="TRAP_DctP_sf"/>
</dbReference>
<dbReference type="NCBIfam" id="NF037995">
    <property type="entry name" value="TRAP_S1"/>
    <property type="match status" value="1"/>
</dbReference>
<evidence type="ECO:0000256" key="2">
    <source>
        <dbReference type="ARBA" id="ARBA00022448"/>
    </source>
</evidence>
<dbReference type="PIRSF" id="PIRSF006470">
    <property type="entry name" value="DctB"/>
    <property type="match status" value="1"/>
</dbReference>
<dbReference type="PROSITE" id="PS51257">
    <property type="entry name" value="PROKAR_LIPOPROTEIN"/>
    <property type="match status" value="1"/>
</dbReference>
<evidence type="ECO:0000256" key="3">
    <source>
        <dbReference type="ARBA" id="ARBA00022729"/>
    </source>
</evidence>